<dbReference type="EMBL" id="MQWD01000001">
    <property type="protein sequence ID" value="PAP77742.1"/>
    <property type="molecule type" value="Genomic_DNA"/>
</dbReference>
<reference evidence="1 2" key="1">
    <citation type="submission" date="2016-11" db="EMBL/GenBank/DDBJ databases">
        <title>Study of marine rhodopsin-containing bacteria.</title>
        <authorList>
            <person name="Yoshizawa S."/>
            <person name="Kumagai Y."/>
            <person name="Kogure K."/>
        </authorList>
    </citation>
    <scope>NUCLEOTIDE SEQUENCE [LARGE SCALE GENOMIC DNA]</scope>
    <source>
        <strain evidence="1 2">SAORIC-28</strain>
    </source>
</reference>
<dbReference type="GO" id="GO:0019684">
    <property type="term" value="P:photosynthesis, light reaction"/>
    <property type="evidence" value="ECO:0007669"/>
    <property type="project" value="InterPro"/>
</dbReference>
<evidence type="ECO:0008006" key="3">
    <source>
        <dbReference type="Google" id="ProtNLM"/>
    </source>
</evidence>
<organism evidence="1 2">
    <name type="scientific">Rubrivirga marina</name>
    <dbReference type="NCBI Taxonomy" id="1196024"/>
    <lineage>
        <taxon>Bacteria</taxon>
        <taxon>Pseudomonadati</taxon>
        <taxon>Rhodothermota</taxon>
        <taxon>Rhodothermia</taxon>
        <taxon>Rhodothermales</taxon>
        <taxon>Rubricoccaceae</taxon>
        <taxon>Rubrivirga</taxon>
    </lineage>
</organism>
<dbReference type="AlphaFoldDB" id="A0A271J2M1"/>
<comment type="caution">
    <text evidence="1">The sequence shown here is derived from an EMBL/GenBank/DDBJ whole genome shotgun (WGS) entry which is preliminary data.</text>
</comment>
<dbReference type="Proteomes" id="UP000216339">
    <property type="component" value="Unassembled WGS sequence"/>
</dbReference>
<name>A0A271J2M1_9BACT</name>
<protein>
    <recommendedName>
        <fullName evidence="3">PRC-barrel domain-containing protein</fullName>
    </recommendedName>
</protein>
<gene>
    <name evidence="1" type="ORF">BSZ37_15460</name>
</gene>
<dbReference type="RefSeq" id="WP_095511408.1">
    <property type="nucleotide sequence ID" value="NZ_MQWD01000001.1"/>
</dbReference>
<evidence type="ECO:0000313" key="2">
    <source>
        <dbReference type="Proteomes" id="UP000216339"/>
    </source>
</evidence>
<dbReference type="Gene3D" id="3.90.50.10">
    <property type="entry name" value="Photosynthetic Reaction Center, subunit H, domain 2"/>
    <property type="match status" value="1"/>
</dbReference>
<sequence>MSRIALSNTGDWKLEFPQDQDVRGWPVLDKNNAETGLRVEDMIVDTDQKMVDAVVFTDGTEYPARDLSIGDGVVYATADAIDGAQRAGDIDGYGSTVPHSGHEYSDDVIVDYDPDYRRHYETAYADHDRDYDDDLVHAYRYGTETAYHDDYRNRAYVDAETDLQSDYLARYPDRDYGADRSAVRYGYNRARGAV</sequence>
<keyword evidence="2" id="KW-1185">Reference proteome</keyword>
<dbReference type="GO" id="GO:0030077">
    <property type="term" value="C:plasma membrane light-harvesting complex"/>
    <property type="evidence" value="ECO:0007669"/>
    <property type="project" value="InterPro"/>
</dbReference>
<proteinExistence type="predicted"/>
<evidence type="ECO:0000313" key="1">
    <source>
        <dbReference type="EMBL" id="PAP77742.1"/>
    </source>
</evidence>
<dbReference type="InterPro" id="IPR014747">
    <property type="entry name" value="Bac_photo_RC_H_C"/>
</dbReference>
<dbReference type="OrthoDB" id="7427960at2"/>
<accession>A0A271J2M1</accession>